<comment type="pathway">
    <text evidence="3">Carbohydrate biosynthesis; gluconeogenesis.</text>
</comment>
<protein>
    <recommendedName>
        <fullName evidence="5">L-serine ammonia-lyase</fullName>
        <ecNumber evidence="5">4.3.1.17</ecNumber>
    </recommendedName>
</protein>
<dbReference type="PANTHER" id="PTHR48078:SF2">
    <property type="entry name" value="CATABOLIC L-SERINE_THREONINE DEHYDRATASE"/>
    <property type="match status" value="1"/>
</dbReference>
<comment type="cofactor">
    <cofactor evidence="1">
        <name>pyridoxal 5'-phosphate</name>
        <dbReference type="ChEBI" id="CHEBI:597326"/>
    </cofactor>
</comment>
<dbReference type="PROSITE" id="PS00165">
    <property type="entry name" value="DEHYDRATASE_SER_THR"/>
    <property type="match status" value="1"/>
</dbReference>
<dbReference type="Pfam" id="PF00291">
    <property type="entry name" value="PALP"/>
    <property type="match status" value="1"/>
</dbReference>
<evidence type="ECO:0000256" key="6">
    <source>
        <dbReference type="ARBA" id="ARBA00022432"/>
    </source>
</evidence>
<evidence type="ECO:0000256" key="5">
    <source>
        <dbReference type="ARBA" id="ARBA00012093"/>
    </source>
</evidence>
<dbReference type="EMBL" id="AACI03000339">
    <property type="protein sequence ID" value="EJT44540.1"/>
    <property type="molecule type" value="Genomic_DNA"/>
</dbReference>
<dbReference type="EC" id="4.3.1.17" evidence="5"/>
<dbReference type="AlphaFoldDB" id="J4U3S3"/>
<sequence length="339" mass="36710">MPMTHYERTPLIHQVFNNGQTGPRLYVKHEMLQPGGSFKSRGIGHLINRSNEEALADGSGKLAVFSSSGGNAGLAAATACSSMALDCTVVVPKTTKSRMIKKIQNAGAKVIIHGSHWGEADEYLRQELMIQESQLGSKTLYVHPFDDERIWEGHSTIVDEVLQQLQEKNISLARIKAMVCSVGGGGLFSGIIKGLERNNLAGKIRVIAVETIGCDVLNKSLVNGSPITLERLSSIATSLGSPYIAPFAFESFNAYGCKSVVLSDQDVLATCLRYADDYNSIVEPACGASLHLCYHQEILENALEQKLSDDDIVIIIACGGSCMTYEDLVETSRRISSVL</sequence>
<reference evidence="13" key="2">
    <citation type="journal article" date="2011" name="G3 (Bethesda)">
        <title>The awesome power of yeast evolutionary genetics: New genome sequences and strain resources for the Saccharomyces sensu stricto genus.</title>
        <authorList>
            <person name="Scannell D.R."/>
            <person name="Zill O.A."/>
            <person name="Rokas A."/>
            <person name="Payen C."/>
            <person name="Dunham M.J."/>
            <person name="Eisen M.B."/>
            <person name="Rine J."/>
            <person name="Johnston M."/>
            <person name="Hittinger C.T."/>
        </authorList>
    </citation>
    <scope>GENOME REANNOTATION</scope>
    <source>
        <strain evidence="13">ATCC MYA-4449 / AS 2.2408 / CBS 8840 / NBRC 1802 / NCYC 2889</strain>
    </source>
</reference>
<dbReference type="CDD" id="cd06448">
    <property type="entry name" value="L-Ser-dehyd"/>
    <property type="match status" value="1"/>
</dbReference>
<evidence type="ECO:0000256" key="9">
    <source>
        <dbReference type="ARBA" id="ARBA00023239"/>
    </source>
</evidence>
<dbReference type="InterPro" id="IPR050147">
    <property type="entry name" value="Ser/Thr_Dehydratase"/>
</dbReference>
<evidence type="ECO:0000256" key="1">
    <source>
        <dbReference type="ARBA" id="ARBA00001933"/>
    </source>
</evidence>
<evidence type="ECO:0000256" key="4">
    <source>
        <dbReference type="ARBA" id="ARBA00010869"/>
    </source>
</evidence>
<feature type="domain" description="Tryptophan synthase beta chain-like PALP" evidence="11">
    <location>
        <begin position="5"/>
        <end position="319"/>
    </location>
</feature>
<dbReference type="PANTHER" id="PTHR48078">
    <property type="entry name" value="THREONINE DEHYDRATASE, MITOCHONDRIAL-RELATED"/>
    <property type="match status" value="1"/>
</dbReference>
<dbReference type="GO" id="GO:0006565">
    <property type="term" value="P:L-serine catabolic process"/>
    <property type="evidence" value="ECO:0007669"/>
    <property type="project" value="TreeGrafter"/>
</dbReference>
<keyword evidence="7" id="KW-0963">Cytoplasm</keyword>
<dbReference type="Proteomes" id="UP000002753">
    <property type="component" value="Unassembled WGS sequence"/>
</dbReference>
<comment type="catalytic activity">
    <reaction evidence="10">
        <text>L-serine = pyruvate + NH4(+)</text>
        <dbReference type="Rhea" id="RHEA:19169"/>
        <dbReference type="ChEBI" id="CHEBI:15361"/>
        <dbReference type="ChEBI" id="CHEBI:28938"/>
        <dbReference type="ChEBI" id="CHEBI:33384"/>
        <dbReference type="EC" id="4.3.1.17"/>
    </reaction>
</comment>
<dbReference type="FunFam" id="3.40.50.1100:FF:000040">
    <property type="entry name" value="L-serine dehydratase, putative"/>
    <property type="match status" value="1"/>
</dbReference>
<comment type="caution">
    <text evidence="12">The sequence shown here is derived from an EMBL/GenBank/DDBJ whole genome shotgun (WGS) entry which is preliminary data.</text>
</comment>
<dbReference type="GO" id="GO:0030170">
    <property type="term" value="F:pyridoxal phosphate binding"/>
    <property type="evidence" value="ECO:0007669"/>
    <property type="project" value="InterPro"/>
</dbReference>
<organism evidence="12 13">
    <name type="scientific">Saccharomyces kudriavzevii (strain ATCC MYA-4449 / AS 2.2408 / CBS 8840 / NBRC 1802 / NCYC 2889)</name>
    <name type="common">Yeast</name>
    <dbReference type="NCBI Taxonomy" id="226230"/>
    <lineage>
        <taxon>Eukaryota</taxon>
        <taxon>Fungi</taxon>
        <taxon>Dikarya</taxon>
        <taxon>Ascomycota</taxon>
        <taxon>Saccharomycotina</taxon>
        <taxon>Saccharomycetes</taxon>
        <taxon>Saccharomycetales</taxon>
        <taxon>Saccharomycetaceae</taxon>
        <taxon>Saccharomyces</taxon>
    </lineage>
</organism>
<reference evidence="12 13" key="1">
    <citation type="journal article" date="2003" name="Science">
        <title>Finding functional features in Saccharomyces genomes by phylogenetic footprinting.</title>
        <authorList>
            <person name="Cliften P.F."/>
            <person name="Sudarsanam P."/>
            <person name="Desikan A."/>
            <person name="Fulton L."/>
            <person name="Fulton B."/>
            <person name="Majors J."/>
            <person name="Waterston R."/>
            <person name="Cohen B.A."/>
            <person name="Johnston M."/>
        </authorList>
    </citation>
    <scope>NUCLEOTIDE SEQUENCE [LARGE SCALE GENOMIC DNA]</scope>
    <source>
        <strain evidence="13">ATCC MYA-4449 / AS 2.2408 / CBS 8840 / NBRC 1802 / NCYC 2889</strain>
    </source>
</reference>
<dbReference type="HOGENOM" id="CLU_021152_3_1_1"/>
<dbReference type="GO" id="GO:0009097">
    <property type="term" value="P:isoleucine biosynthetic process"/>
    <property type="evidence" value="ECO:0007669"/>
    <property type="project" value="TreeGrafter"/>
</dbReference>
<dbReference type="Gene3D" id="3.40.50.1100">
    <property type="match status" value="2"/>
</dbReference>
<proteinExistence type="inferred from homology"/>
<dbReference type="STRING" id="226230.J4U3S3"/>
<dbReference type="GO" id="GO:0006094">
    <property type="term" value="P:gluconeogenesis"/>
    <property type="evidence" value="ECO:0007669"/>
    <property type="project" value="UniProtKB-KW"/>
</dbReference>
<comment type="similarity">
    <text evidence="4">Belongs to the serine/threonine dehydratase family.</text>
</comment>
<keyword evidence="9" id="KW-0456">Lyase</keyword>
<evidence type="ECO:0000256" key="10">
    <source>
        <dbReference type="ARBA" id="ARBA00049406"/>
    </source>
</evidence>
<evidence type="ECO:0000313" key="12">
    <source>
        <dbReference type="EMBL" id="EJT44540.1"/>
    </source>
</evidence>
<comment type="subcellular location">
    <subcellularLocation>
        <location evidence="2">Cytoplasm</location>
    </subcellularLocation>
</comment>
<evidence type="ECO:0000256" key="2">
    <source>
        <dbReference type="ARBA" id="ARBA00004496"/>
    </source>
</evidence>
<dbReference type="InterPro" id="IPR000634">
    <property type="entry name" value="Ser/Thr_deHydtase_PyrdxlP-BS"/>
</dbReference>
<evidence type="ECO:0000313" key="13">
    <source>
        <dbReference type="Proteomes" id="UP000002753"/>
    </source>
</evidence>
<dbReference type="SUPFAM" id="SSF53686">
    <property type="entry name" value="Tryptophan synthase beta subunit-like PLP-dependent enzymes"/>
    <property type="match status" value="1"/>
</dbReference>
<name>J4U3S3_SACK1</name>
<accession>J4U3S3</accession>
<dbReference type="GO" id="GO:0004794">
    <property type="term" value="F:threonine deaminase activity"/>
    <property type="evidence" value="ECO:0007669"/>
    <property type="project" value="TreeGrafter"/>
</dbReference>
<evidence type="ECO:0000256" key="8">
    <source>
        <dbReference type="ARBA" id="ARBA00022898"/>
    </source>
</evidence>
<dbReference type="InterPro" id="IPR036052">
    <property type="entry name" value="TrpB-like_PALP_sf"/>
</dbReference>
<evidence type="ECO:0000256" key="7">
    <source>
        <dbReference type="ARBA" id="ARBA00022490"/>
    </source>
</evidence>
<dbReference type="InterPro" id="IPR001926">
    <property type="entry name" value="TrpB-like_PALP"/>
</dbReference>
<dbReference type="GO" id="GO:0003941">
    <property type="term" value="F:L-serine ammonia-lyase activity"/>
    <property type="evidence" value="ECO:0007669"/>
    <property type="project" value="UniProtKB-EC"/>
</dbReference>
<evidence type="ECO:0000256" key="3">
    <source>
        <dbReference type="ARBA" id="ARBA00004742"/>
    </source>
</evidence>
<keyword evidence="6" id="KW-0312">Gluconeogenesis</keyword>
<keyword evidence="13" id="KW-1185">Reference proteome</keyword>
<gene>
    <name evidence="12" type="ORF">SKUD_196902</name>
</gene>
<evidence type="ECO:0000259" key="11">
    <source>
        <dbReference type="Pfam" id="PF00291"/>
    </source>
</evidence>
<dbReference type="GO" id="GO:0006567">
    <property type="term" value="P:L-threonine catabolic process"/>
    <property type="evidence" value="ECO:0007669"/>
    <property type="project" value="TreeGrafter"/>
</dbReference>
<keyword evidence="8" id="KW-0663">Pyridoxal phosphate</keyword>
<dbReference type="GO" id="GO:0005737">
    <property type="term" value="C:cytoplasm"/>
    <property type="evidence" value="ECO:0007669"/>
    <property type="project" value="UniProtKB-SubCell"/>
</dbReference>